<accession>A0A0V1F994</accession>
<keyword evidence="1" id="KW-0472">Membrane</keyword>
<feature type="transmembrane region" description="Helical" evidence="1">
    <location>
        <begin position="12"/>
        <end position="31"/>
    </location>
</feature>
<keyword evidence="1" id="KW-1133">Transmembrane helix</keyword>
<dbReference type="EMBL" id="JYDT01000164">
    <property type="protein sequence ID" value="KRY82717.1"/>
    <property type="molecule type" value="Genomic_DNA"/>
</dbReference>
<organism evidence="2 3">
    <name type="scientific">Trichinella pseudospiralis</name>
    <name type="common">Parasitic roundworm</name>
    <dbReference type="NCBI Taxonomy" id="6337"/>
    <lineage>
        <taxon>Eukaryota</taxon>
        <taxon>Metazoa</taxon>
        <taxon>Ecdysozoa</taxon>
        <taxon>Nematoda</taxon>
        <taxon>Enoplea</taxon>
        <taxon>Dorylaimia</taxon>
        <taxon>Trichinellida</taxon>
        <taxon>Trichinellidae</taxon>
        <taxon>Trichinella</taxon>
    </lineage>
</organism>
<protein>
    <submittedName>
        <fullName evidence="2">Uncharacterized protein</fullName>
    </submittedName>
</protein>
<sequence length="67" mass="7610">MACFGKSVLSLYLSFQAQVLIVFCAIGAGFGRACYLSMLRQCDETMQKISKKRFILLLNMYLYVEAI</sequence>
<comment type="caution">
    <text evidence="2">The sequence shown here is derived from an EMBL/GenBank/DDBJ whole genome shotgun (WGS) entry which is preliminary data.</text>
</comment>
<evidence type="ECO:0000313" key="2">
    <source>
        <dbReference type="EMBL" id="KRY82717.1"/>
    </source>
</evidence>
<evidence type="ECO:0000256" key="1">
    <source>
        <dbReference type="SAM" id="Phobius"/>
    </source>
</evidence>
<gene>
    <name evidence="2" type="ORF">T4D_10352</name>
</gene>
<dbReference type="Proteomes" id="UP000054995">
    <property type="component" value="Unassembled WGS sequence"/>
</dbReference>
<keyword evidence="1" id="KW-0812">Transmembrane</keyword>
<reference evidence="2 3" key="1">
    <citation type="submission" date="2015-01" db="EMBL/GenBank/DDBJ databases">
        <title>Evolution of Trichinella species and genotypes.</title>
        <authorList>
            <person name="Korhonen P.K."/>
            <person name="Edoardo P."/>
            <person name="Giuseppe L.R."/>
            <person name="Gasser R.B."/>
        </authorList>
    </citation>
    <scope>NUCLEOTIDE SEQUENCE [LARGE SCALE GENOMIC DNA]</scope>
    <source>
        <strain evidence="2">ISS470</strain>
    </source>
</reference>
<dbReference type="AlphaFoldDB" id="A0A0V1F994"/>
<evidence type="ECO:0000313" key="3">
    <source>
        <dbReference type="Proteomes" id="UP000054995"/>
    </source>
</evidence>
<keyword evidence="3" id="KW-1185">Reference proteome</keyword>
<name>A0A0V1F994_TRIPS</name>
<proteinExistence type="predicted"/>